<evidence type="ECO:0000256" key="7">
    <source>
        <dbReference type="ARBA" id="ARBA00038032"/>
    </source>
</evidence>
<evidence type="ECO:0000256" key="3">
    <source>
        <dbReference type="ARBA" id="ARBA00022475"/>
    </source>
</evidence>
<name>A0A1G8J1Y6_9FLAO</name>
<dbReference type="PANTHER" id="PTHR30561">
    <property type="entry name" value="SMR FAMILY PROTON-DEPENDENT DRUG EFFLUX TRANSPORTER SUGE"/>
    <property type="match status" value="1"/>
</dbReference>
<protein>
    <submittedName>
        <fullName evidence="10">Small multidrug resistance pump</fullName>
    </submittedName>
</protein>
<dbReference type="EMBL" id="FNDW01000005">
    <property type="protein sequence ID" value="SDI25072.1"/>
    <property type="molecule type" value="Genomic_DNA"/>
</dbReference>
<keyword evidence="3" id="KW-1003">Cell membrane</keyword>
<gene>
    <name evidence="10" type="ORF">SAMN05421846_105189</name>
</gene>
<sequence>MAFAILCESVATSFLKASEGFTKPLQTIIFVVAMSASFYLLTHAIKVIPIGIAYAIWSAVGIVLISLIGYFVYKQTLDLPAILGIVLIVIGVIVINVSRNQPPIKILLKSNLYFV</sequence>
<evidence type="ECO:0000256" key="6">
    <source>
        <dbReference type="ARBA" id="ARBA00023136"/>
    </source>
</evidence>
<dbReference type="PANTHER" id="PTHR30561:SF1">
    <property type="entry name" value="MULTIDRUG TRANSPORTER EMRE"/>
    <property type="match status" value="1"/>
</dbReference>
<evidence type="ECO:0000256" key="2">
    <source>
        <dbReference type="ARBA" id="ARBA00022448"/>
    </source>
</evidence>
<dbReference type="GO" id="GO:0005886">
    <property type="term" value="C:plasma membrane"/>
    <property type="evidence" value="ECO:0007669"/>
    <property type="project" value="UniProtKB-SubCell"/>
</dbReference>
<keyword evidence="11" id="KW-1185">Reference proteome</keyword>
<dbReference type="InterPro" id="IPR037185">
    <property type="entry name" value="EmrE-like"/>
</dbReference>
<accession>A0A1G8J1Y6</accession>
<dbReference type="GO" id="GO:0015220">
    <property type="term" value="F:choline transmembrane transporter activity"/>
    <property type="evidence" value="ECO:0007669"/>
    <property type="project" value="TreeGrafter"/>
</dbReference>
<dbReference type="InterPro" id="IPR045324">
    <property type="entry name" value="Small_multidrug_res"/>
</dbReference>
<organism evidence="10 11">
    <name type="scientific">Chryseobacterium taeanense</name>
    <dbReference type="NCBI Taxonomy" id="311334"/>
    <lineage>
        <taxon>Bacteria</taxon>
        <taxon>Pseudomonadati</taxon>
        <taxon>Bacteroidota</taxon>
        <taxon>Flavobacteriia</taxon>
        <taxon>Flavobacteriales</taxon>
        <taxon>Weeksellaceae</taxon>
        <taxon>Chryseobacterium group</taxon>
        <taxon>Chryseobacterium</taxon>
    </lineage>
</organism>
<feature type="transmembrane region" description="Helical" evidence="9">
    <location>
        <begin position="52"/>
        <end position="73"/>
    </location>
</feature>
<keyword evidence="2" id="KW-0813">Transport</keyword>
<dbReference type="FunFam" id="1.10.3730.20:FF:000001">
    <property type="entry name" value="Quaternary ammonium compound resistance transporter SugE"/>
    <property type="match status" value="1"/>
</dbReference>
<evidence type="ECO:0000256" key="5">
    <source>
        <dbReference type="ARBA" id="ARBA00022989"/>
    </source>
</evidence>
<dbReference type="STRING" id="311334.SAMN05421846_105189"/>
<dbReference type="Gene3D" id="1.10.3730.20">
    <property type="match status" value="1"/>
</dbReference>
<evidence type="ECO:0000313" key="10">
    <source>
        <dbReference type="EMBL" id="SDI25072.1"/>
    </source>
</evidence>
<dbReference type="SUPFAM" id="SSF103481">
    <property type="entry name" value="Multidrug resistance efflux transporter EmrE"/>
    <property type="match status" value="1"/>
</dbReference>
<evidence type="ECO:0000256" key="8">
    <source>
        <dbReference type="RuleBase" id="RU003942"/>
    </source>
</evidence>
<keyword evidence="6 9" id="KW-0472">Membrane</keyword>
<dbReference type="GO" id="GO:0031460">
    <property type="term" value="P:glycine betaine transport"/>
    <property type="evidence" value="ECO:0007669"/>
    <property type="project" value="TreeGrafter"/>
</dbReference>
<dbReference type="AlphaFoldDB" id="A0A1G8J1Y6"/>
<dbReference type="InterPro" id="IPR000390">
    <property type="entry name" value="Small_drug/metabolite_transptr"/>
</dbReference>
<evidence type="ECO:0000256" key="9">
    <source>
        <dbReference type="SAM" id="Phobius"/>
    </source>
</evidence>
<keyword evidence="5 9" id="KW-1133">Transmembrane helix</keyword>
<keyword evidence="4 8" id="KW-0812">Transmembrane</keyword>
<feature type="transmembrane region" description="Helical" evidence="9">
    <location>
        <begin position="79"/>
        <end position="97"/>
    </location>
</feature>
<evidence type="ECO:0000256" key="1">
    <source>
        <dbReference type="ARBA" id="ARBA00004651"/>
    </source>
</evidence>
<feature type="transmembrane region" description="Helical" evidence="9">
    <location>
        <begin position="27"/>
        <end position="45"/>
    </location>
</feature>
<dbReference type="Pfam" id="PF00893">
    <property type="entry name" value="Multi_Drug_Res"/>
    <property type="match status" value="1"/>
</dbReference>
<dbReference type="GO" id="GO:0015297">
    <property type="term" value="F:antiporter activity"/>
    <property type="evidence" value="ECO:0007669"/>
    <property type="project" value="TreeGrafter"/>
</dbReference>
<dbReference type="GO" id="GO:0015199">
    <property type="term" value="F:amino-acid betaine transmembrane transporter activity"/>
    <property type="evidence" value="ECO:0007669"/>
    <property type="project" value="TreeGrafter"/>
</dbReference>
<evidence type="ECO:0000256" key="4">
    <source>
        <dbReference type="ARBA" id="ARBA00022692"/>
    </source>
</evidence>
<comment type="similarity">
    <text evidence="7 8">Belongs to the drug/metabolite transporter (DMT) superfamily. Small multidrug resistance (SMR) (TC 2.A.7.1) family.</text>
</comment>
<dbReference type="Proteomes" id="UP000198869">
    <property type="component" value="Unassembled WGS sequence"/>
</dbReference>
<evidence type="ECO:0000313" key="11">
    <source>
        <dbReference type="Proteomes" id="UP000198869"/>
    </source>
</evidence>
<dbReference type="GO" id="GO:1990961">
    <property type="term" value="P:xenobiotic detoxification by transmembrane export across the plasma membrane"/>
    <property type="evidence" value="ECO:0007669"/>
    <property type="project" value="UniProtKB-ARBA"/>
</dbReference>
<reference evidence="11" key="1">
    <citation type="submission" date="2016-10" db="EMBL/GenBank/DDBJ databases">
        <authorList>
            <person name="Varghese N."/>
            <person name="Submissions S."/>
        </authorList>
    </citation>
    <scope>NUCLEOTIDE SEQUENCE [LARGE SCALE GENOMIC DNA]</scope>
    <source>
        <strain evidence="11">DSM 17071</strain>
    </source>
</reference>
<comment type="subcellular location">
    <subcellularLocation>
        <location evidence="1 8">Cell membrane</location>
        <topology evidence="1 8">Multi-pass membrane protein</topology>
    </subcellularLocation>
</comment>
<proteinExistence type="inferred from homology"/>